<name>A0A0E9WHT7_ANGAN</name>
<reference evidence="1" key="2">
    <citation type="journal article" date="2015" name="Fish Shellfish Immunol.">
        <title>Early steps in the European eel (Anguilla anguilla)-Vibrio vulnificus interaction in the gills: Role of the RtxA13 toxin.</title>
        <authorList>
            <person name="Callol A."/>
            <person name="Pajuelo D."/>
            <person name="Ebbesson L."/>
            <person name="Teles M."/>
            <person name="MacKenzie S."/>
            <person name="Amaro C."/>
        </authorList>
    </citation>
    <scope>NUCLEOTIDE SEQUENCE</scope>
</reference>
<dbReference type="EMBL" id="GBXM01018665">
    <property type="protein sequence ID" value="JAH89912.1"/>
    <property type="molecule type" value="Transcribed_RNA"/>
</dbReference>
<reference evidence="1" key="1">
    <citation type="submission" date="2014-11" db="EMBL/GenBank/DDBJ databases">
        <authorList>
            <person name="Amaro Gonzalez C."/>
        </authorList>
    </citation>
    <scope>NUCLEOTIDE SEQUENCE</scope>
</reference>
<accession>A0A0E9WHT7</accession>
<dbReference type="AlphaFoldDB" id="A0A0E9WHT7"/>
<proteinExistence type="predicted"/>
<organism evidence="1">
    <name type="scientific">Anguilla anguilla</name>
    <name type="common">European freshwater eel</name>
    <name type="synonym">Muraena anguilla</name>
    <dbReference type="NCBI Taxonomy" id="7936"/>
    <lineage>
        <taxon>Eukaryota</taxon>
        <taxon>Metazoa</taxon>
        <taxon>Chordata</taxon>
        <taxon>Craniata</taxon>
        <taxon>Vertebrata</taxon>
        <taxon>Euteleostomi</taxon>
        <taxon>Actinopterygii</taxon>
        <taxon>Neopterygii</taxon>
        <taxon>Teleostei</taxon>
        <taxon>Anguilliformes</taxon>
        <taxon>Anguillidae</taxon>
        <taxon>Anguilla</taxon>
    </lineage>
</organism>
<evidence type="ECO:0000313" key="1">
    <source>
        <dbReference type="EMBL" id="JAH89912.1"/>
    </source>
</evidence>
<protein>
    <submittedName>
        <fullName evidence="1">Uncharacterized protein</fullName>
    </submittedName>
</protein>
<sequence>MAYDMFLRIFSFDSLQLPHHAFGHCLGGPPYLR</sequence>